<evidence type="ECO:0000256" key="2">
    <source>
        <dbReference type="ARBA" id="ARBA00004752"/>
    </source>
</evidence>
<dbReference type="InterPro" id="IPR013221">
    <property type="entry name" value="Mur_ligase_cen"/>
</dbReference>
<organism evidence="8 9">
    <name type="scientific">Helicobacter aurati</name>
    <dbReference type="NCBI Taxonomy" id="137778"/>
    <lineage>
        <taxon>Bacteria</taxon>
        <taxon>Pseudomonadati</taxon>
        <taxon>Campylobacterota</taxon>
        <taxon>Epsilonproteobacteria</taxon>
        <taxon>Campylobacterales</taxon>
        <taxon>Helicobacteraceae</taxon>
        <taxon>Helicobacter</taxon>
    </lineage>
</organism>
<keyword evidence="3" id="KW-0963">Cytoplasm</keyword>
<dbReference type="EMBL" id="NXLW01000001">
    <property type="protein sequence ID" value="RDU73823.1"/>
    <property type="molecule type" value="Genomic_DNA"/>
</dbReference>
<keyword evidence="6" id="KW-0067">ATP-binding</keyword>
<keyword evidence="4 8" id="KW-0436">Ligase</keyword>
<dbReference type="GO" id="GO:0005524">
    <property type="term" value="F:ATP binding"/>
    <property type="evidence" value="ECO:0007669"/>
    <property type="project" value="UniProtKB-KW"/>
</dbReference>
<dbReference type="Gene3D" id="3.40.1190.10">
    <property type="entry name" value="Mur-like, catalytic domain"/>
    <property type="match status" value="1"/>
</dbReference>
<dbReference type="PANTHER" id="PTHR43692:SF1">
    <property type="entry name" value="UDP-N-ACETYLMURAMOYLALANINE--D-GLUTAMATE LIGASE"/>
    <property type="match status" value="1"/>
</dbReference>
<dbReference type="AlphaFoldDB" id="A0A3D8J8J8"/>
<reference evidence="8 9" key="1">
    <citation type="submission" date="2018-04" db="EMBL/GenBank/DDBJ databases">
        <title>Novel Campyloabacter and Helicobacter Species and Strains.</title>
        <authorList>
            <person name="Mannion A.J."/>
            <person name="Shen Z."/>
            <person name="Fox J.G."/>
        </authorList>
    </citation>
    <scope>NUCLEOTIDE SEQUENCE [LARGE SCALE GENOMIC DNA]</scope>
    <source>
        <strain evidence="8 9">MIT 97-5075</strain>
    </source>
</reference>
<evidence type="ECO:0000256" key="6">
    <source>
        <dbReference type="ARBA" id="ARBA00022840"/>
    </source>
</evidence>
<dbReference type="PANTHER" id="PTHR43692">
    <property type="entry name" value="UDP-N-ACETYLMURAMOYLALANINE--D-GLUTAMATE LIGASE"/>
    <property type="match status" value="1"/>
</dbReference>
<dbReference type="SUPFAM" id="SSF53623">
    <property type="entry name" value="MurD-like peptide ligases, catalytic domain"/>
    <property type="match status" value="1"/>
</dbReference>
<protein>
    <submittedName>
        <fullName evidence="8">UDP-N-acetylmuramoylalanine--D-glutamate ligase</fullName>
    </submittedName>
</protein>
<dbReference type="InterPro" id="IPR036565">
    <property type="entry name" value="Mur-like_cat_sf"/>
</dbReference>
<gene>
    <name evidence="8" type="ORF">CQA66_01170</name>
</gene>
<dbReference type="InterPro" id="IPR005762">
    <property type="entry name" value="MurD"/>
</dbReference>
<dbReference type="InterPro" id="IPR036615">
    <property type="entry name" value="Mur_ligase_C_dom_sf"/>
</dbReference>
<keyword evidence="5" id="KW-0547">Nucleotide-binding</keyword>
<dbReference type="GO" id="GO:0008360">
    <property type="term" value="P:regulation of cell shape"/>
    <property type="evidence" value="ECO:0007669"/>
    <property type="project" value="InterPro"/>
</dbReference>
<evidence type="ECO:0000256" key="5">
    <source>
        <dbReference type="ARBA" id="ARBA00022741"/>
    </source>
</evidence>
<sequence>METIYTHRENSIVNILGYGITTQALVKLLNYYNVTCHIYDDKFTRDTCALDSMNHYYPLHDVTLQVERISYISIISPGISPQTACLALFKNIISEYDFIYFLLQNGAMTDAPYTVWVSGTNGKTTTTEMTALMLKARAGGNIGIPLTELLDYQHTTNVFHSALSLLMEYAKHNNEYVLPQSLLYKRVPKIDKMIWVLETSSFSLHWTHFALPNLYILLPLSQDHISWHGSYENYIKDKLKVLMLMNKTEHPKSYFALIPQELCQLPFATEIIASCKANIFLYQDSLHLCEYFGITRDYRELFREPFRLDFAVSLGGIRFAQLPCDVARIKEYQIGEYRMQEKVHNGILFINDSKGTNPHATLAALESYKNHTLYLILGGDSKGAQLEMLYPHIKQHNIEVFSIGKDGQYIASTCREYGIIVCFCGTLQRAMQAIFTRIRQRHCDPSPENPLAVMLSPACASTDQYLSYKYRGEEFAQLIEEVFKESPL</sequence>
<dbReference type="Gene3D" id="3.90.190.20">
    <property type="entry name" value="Mur ligase, C-terminal domain"/>
    <property type="match status" value="1"/>
</dbReference>
<dbReference type="SUPFAM" id="SSF53244">
    <property type="entry name" value="MurD-like peptide ligases, peptide-binding domain"/>
    <property type="match status" value="1"/>
</dbReference>
<dbReference type="GO" id="GO:0005737">
    <property type="term" value="C:cytoplasm"/>
    <property type="evidence" value="ECO:0007669"/>
    <property type="project" value="UniProtKB-SubCell"/>
</dbReference>
<evidence type="ECO:0000259" key="7">
    <source>
        <dbReference type="Pfam" id="PF08245"/>
    </source>
</evidence>
<evidence type="ECO:0000256" key="3">
    <source>
        <dbReference type="ARBA" id="ARBA00022490"/>
    </source>
</evidence>
<comment type="caution">
    <text evidence="8">The sequence shown here is derived from an EMBL/GenBank/DDBJ whole genome shotgun (WGS) entry which is preliminary data.</text>
</comment>
<dbReference type="OrthoDB" id="9809796at2"/>
<dbReference type="Proteomes" id="UP000256424">
    <property type="component" value="Unassembled WGS sequence"/>
</dbReference>
<name>A0A3D8J8J8_9HELI</name>
<proteinExistence type="predicted"/>
<evidence type="ECO:0000256" key="4">
    <source>
        <dbReference type="ARBA" id="ARBA00022598"/>
    </source>
</evidence>
<evidence type="ECO:0000313" key="8">
    <source>
        <dbReference type="EMBL" id="RDU73823.1"/>
    </source>
</evidence>
<dbReference type="GO" id="GO:0051301">
    <property type="term" value="P:cell division"/>
    <property type="evidence" value="ECO:0007669"/>
    <property type="project" value="InterPro"/>
</dbReference>
<evidence type="ECO:0000313" key="9">
    <source>
        <dbReference type="Proteomes" id="UP000256424"/>
    </source>
</evidence>
<dbReference type="Pfam" id="PF08245">
    <property type="entry name" value="Mur_ligase_M"/>
    <property type="match status" value="1"/>
</dbReference>
<accession>A0A3D8J8J8</accession>
<dbReference type="RefSeq" id="WP_104762655.1">
    <property type="nucleotide sequence ID" value="NZ_FZPM01000005.1"/>
</dbReference>
<dbReference type="GO" id="GO:0008764">
    <property type="term" value="F:UDP-N-acetylmuramoylalanine-D-glutamate ligase activity"/>
    <property type="evidence" value="ECO:0007669"/>
    <property type="project" value="InterPro"/>
</dbReference>
<comment type="subcellular location">
    <subcellularLocation>
        <location evidence="1">Cytoplasm</location>
    </subcellularLocation>
</comment>
<keyword evidence="9" id="KW-1185">Reference proteome</keyword>
<comment type="pathway">
    <text evidence="2">Cell wall biogenesis; peptidoglycan biosynthesis.</text>
</comment>
<evidence type="ECO:0000256" key="1">
    <source>
        <dbReference type="ARBA" id="ARBA00004496"/>
    </source>
</evidence>
<feature type="domain" description="Mur ligase central" evidence="7">
    <location>
        <begin position="117"/>
        <end position="247"/>
    </location>
</feature>